<dbReference type="STRING" id="1330018.A0A167HAL4"/>
<dbReference type="Proteomes" id="UP000076738">
    <property type="component" value="Unassembled WGS sequence"/>
</dbReference>
<accession>A0A167HAL4</accession>
<dbReference type="AlphaFoldDB" id="A0A167HAL4"/>
<evidence type="ECO:0000313" key="2">
    <source>
        <dbReference type="EMBL" id="KZO91421.1"/>
    </source>
</evidence>
<sequence>MALLTGYKIMDVNVEFRVSSYHPSAGLKLLQPAVSIDATAKKPLETFQADLNQWSDPTDRIVGHLLHCPDITLATENIGYTQDFAIIQLDEAKFGDAFQGNIIDLGTELTPHELLAIQGVIEEDELTPPHGYDVNGKPCTIVLMRGGKSGLSFGRANTLASYTRKYVGISGVSKELAILPYDKKSGPFSAGGDSGSIIVDGASRLAGLLTGGSGTTDMTDITYATPASFLVECIQAFNPNLHVYPGKAVHSDPTSSNVSGKKPSKPSSSWSKNPACTIFKALSRRGGSSS</sequence>
<dbReference type="InterPro" id="IPR009003">
    <property type="entry name" value="Peptidase_S1_PA"/>
</dbReference>
<feature type="compositionally biased region" description="Low complexity" evidence="1">
    <location>
        <begin position="255"/>
        <end position="273"/>
    </location>
</feature>
<gene>
    <name evidence="2" type="ORF">CALVIDRAFT_568228</name>
</gene>
<proteinExistence type="predicted"/>
<keyword evidence="3" id="KW-1185">Reference proteome</keyword>
<reference evidence="2 3" key="1">
    <citation type="journal article" date="2016" name="Mol. Biol. Evol.">
        <title>Comparative Genomics of Early-Diverging Mushroom-Forming Fungi Provides Insights into the Origins of Lignocellulose Decay Capabilities.</title>
        <authorList>
            <person name="Nagy L.G."/>
            <person name="Riley R."/>
            <person name="Tritt A."/>
            <person name="Adam C."/>
            <person name="Daum C."/>
            <person name="Floudas D."/>
            <person name="Sun H."/>
            <person name="Yadav J.S."/>
            <person name="Pangilinan J."/>
            <person name="Larsson K.H."/>
            <person name="Matsuura K."/>
            <person name="Barry K."/>
            <person name="Labutti K."/>
            <person name="Kuo R."/>
            <person name="Ohm R.A."/>
            <person name="Bhattacharya S.S."/>
            <person name="Shirouzu T."/>
            <person name="Yoshinaga Y."/>
            <person name="Martin F.M."/>
            <person name="Grigoriev I.V."/>
            <person name="Hibbett D.S."/>
        </authorList>
    </citation>
    <scope>NUCLEOTIDE SEQUENCE [LARGE SCALE GENOMIC DNA]</scope>
    <source>
        <strain evidence="2 3">TUFC12733</strain>
    </source>
</reference>
<organism evidence="2 3">
    <name type="scientific">Calocera viscosa (strain TUFC12733)</name>
    <dbReference type="NCBI Taxonomy" id="1330018"/>
    <lineage>
        <taxon>Eukaryota</taxon>
        <taxon>Fungi</taxon>
        <taxon>Dikarya</taxon>
        <taxon>Basidiomycota</taxon>
        <taxon>Agaricomycotina</taxon>
        <taxon>Dacrymycetes</taxon>
        <taxon>Dacrymycetales</taxon>
        <taxon>Dacrymycetaceae</taxon>
        <taxon>Calocera</taxon>
    </lineage>
</organism>
<dbReference type="EMBL" id="KV417323">
    <property type="protein sequence ID" value="KZO91421.1"/>
    <property type="molecule type" value="Genomic_DNA"/>
</dbReference>
<name>A0A167HAL4_CALVF</name>
<evidence type="ECO:0008006" key="4">
    <source>
        <dbReference type="Google" id="ProtNLM"/>
    </source>
</evidence>
<protein>
    <recommendedName>
        <fullName evidence="4">Peptidase S1 domain-containing protein</fullName>
    </recommendedName>
</protein>
<dbReference type="SUPFAM" id="SSF50494">
    <property type="entry name" value="Trypsin-like serine proteases"/>
    <property type="match status" value="1"/>
</dbReference>
<evidence type="ECO:0000313" key="3">
    <source>
        <dbReference type="Proteomes" id="UP000076738"/>
    </source>
</evidence>
<evidence type="ECO:0000256" key="1">
    <source>
        <dbReference type="SAM" id="MobiDB-lite"/>
    </source>
</evidence>
<dbReference type="OrthoDB" id="3245817at2759"/>
<feature type="region of interest" description="Disordered" evidence="1">
    <location>
        <begin position="248"/>
        <end position="273"/>
    </location>
</feature>